<dbReference type="Pfam" id="PF01408">
    <property type="entry name" value="GFO_IDH_MocA"/>
    <property type="match status" value="1"/>
</dbReference>
<feature type="domain" description="Gfo/Idh/MocA-like oxidoreductase bacterial type C-terminal" evidence="2">
    <location>
        <begin position="178"/>
        <end position="279"/>
    </location>
</feature>
<dbReference type="Pfam" id="PF19051">
    <property type="entry name" value="GFO_IDH_MocA_C2"/>
    <property type="match status" value="1"/>
</dbReference>
<evidence type="ECO:0000259" key="1">
    <source>
        <dbReference type="Pfam" id="PF01408"/>
    </source>
</evidence>
<sequence>MSRSKKNHQSGNAAPRRSFIRNAALIASGITIVPRFVLGGKGFIPPSDTFYAAGIGVGGKGEVDMKGIGDCKNARVIALCDVDDKSAEKSVKRFPGATYYKDWRIMLDKEGKNLDGVSVTTPDHMHAHPALRAMSMGKHVYVQKPLTHNIYEARLLTRAAEKYKVVTQMGNQGGSGDDVRTVKEWVDAGMIGDVTRVHSWTNRPVWPQGLPTPKGKFDTPKELDWDLWIGCADFVDYNPAYHPFNWRGWWPYGTGALGDMACHILDPFFRILPVKYASDVECSASTIWSDFFVEADYPDSCPPSSIIHFTFPRTDGKGDIRLTWMDGGLRPERPLELLPDEEMGDVDGGLIMEGTKGKIITGMWGRKPRLLPSSRMKTETFPPETIPRIAKGVDGHYANWVDAAMTGYGKGVPSSPFNYSGPFTEAILLGNVALRAYQIKGGKGYPGRKKLLWDAENMKVTNFDEANQFVKRTYRKGWELVG</sequence>
<dbReference type="PANTHER" id="PTHR43818">
    <property type="entry name" value="BCDNA.GH03377"/>
    <property type="match status" value="1"/>
</dbReference>
<dbReference type="SUPFAM" id="SSF51735">
    <property type="entry name" value="NAD(P)-binding Rossmann-fold domains"/>
    <property type="match status" value="1"/>
</dbReference>
<name>A0ABZ0IN85_9BACT</name>
<dbReference type="EMBL" id="CP136051">
    <property type="protein sequence ID" value="WOK05047.1"/>
    <property type="molecule type" value="Genomic_DNA"/>
</dbReference>
<organism evidence="3 4">
    <name type="scientific">Imperialibacter roseus</name>
    <dbReference type="NCBI Taxonomy" id="1324217"/>
    <lineage>
        <taxon>Bacteria</taxon>
        <taxon>Pseudomonadati</taxon>
        <taxon>Bacteroidota</taxon>
        <taxon>Cytophagia</taxon>
        <taxon>Cytophagales</taxon>
        <taxon>Flammeovirgaceae</taxon>
        <taxon>Imperialibacter</taxon>
    </lineage>
</organism>
<dbReference type="InterPro" id="IPR043906">
    <property type="entry name" value="Gfo/Idh/MocA_OxRdtase_bact_C"/>
</dbReference>
<dbReference type="Proteomes" id="UP001302349">
    <property type="component" value="Chromosome"/>
</dbReference>
<dbReference type="PANTHER" id="PTHR43818:SF10">
    <property type="entry name" value="NADH-DEPENDENT DEHYDROGENASE-RELATED"/>
    <property type="match status" value="1"/>
</dbReference>
<reference evidence="3 4" key="1">
    <citation type="journal article" date="2023" name="Microbiol. Resour. Announc.">
        <title>Complete Genome Sequence of Imperialibacter roseus strain P4T.</title>
        <authorList>
            <person name="Tizabi D.R."/>
            <person name="Bachvaroff T."/>
            <person name="Hill R.T."/>
        </authorList>
    </citation>
    <scope>NUCLEOTIDE SEQUENCE [LARGE SCALE GENOMIC DNA]</scope>
    <source>
        <strain evidence="3 4">P4T</strain>
    </source>
</reference>
<accession>A0ABZ0IN85</accession>
<proteinExistence type="predicted"/>
<feature type="domain" description="Gfo/Idh/MocA-like oxidoreductase N-terminal" evidence="1">
    <location>
        <begin position="55"/>
        <end position="170"/>
    </location>
</feature>
<dbReference type="InterPro" id="IPR000683">
    <property type="entry name" value="Gfo/Idh/MocA-like_OxRdtase_N"/>
</dbReference>
<keyword evidence="4" id="KW-1185">Reference proteome</keyword>
<dbReference type="RefSeq" id="WP_317487840.1">
    <property type="nucleotide sequence ID" value="NZ_CP136051.1"/>
</dbReference>
<gene>
    <name evidence="3" type="ORF">RT717_18355</name>
</gene>
<evidence type="ECO:0000259" key="2">
    <source>
        <dbReference type="Pfam" id="PF19051"/>
    </source>
</evidence>
<dbReference type="InterPro" id="IPR050463">
    <property type="entry name" value="Gfo/Idh/MocA_oxidrdct_glycsds"/>
</dbReference>
<evidence type="ECO:0000313" key="4">
    <source>
        <dbReference type="Proteomes" id="UP001302349"/>
    </source>
</evidence>
<dbReference type="Gene3D" id="3.30.360.10">
    <property type="entry name" value="Dihydrodipicolinate Reductase, domain 2"/>
    <property type="match status" value="1"/>
</dbReference>
<dbReference type="InterPro" id="IPR036291">
    <property type="entry name" value="NAD(P)-bd_dom_sf"/>
</dbReference>
<protein>
    <submittedName>
        <fullName evidence="3">Gfo/Idh/MocA family oxidoreductase</fullName>
    </submittedName>
</protein>
<dbReference type="Gene3D" id="3.40.50.720">
    <property type="entry name" value="NAD(P)-binding Rossmann-like Domain"/>
    <property type="match status" value="1"/>
</dbReference>
<evidence type="ECO:0000313" key="3">
    <source>
        <dbReference type="EMBL" id="WOK05047.1"/>
    </source>
</evidence>
<dbReference type="SUPFAM" id="SSF55347">
    <property type="entry name" value="Glyceraldehyde-3-phosphate dehydrogenase-like, C-terminal domain"/>
    <property type="match status" value="1"/>
</dbReference>